<gene>
    <name evidence="9" type="ORF">FHX80_111940</name>
</gene>
<keyword evidence="4 7" id="KW-1133">Transmembrane helix</keyword>
<protein>
    <submittedName>
        <fullName evidence="9">Cation diffusion facilitator family transporter</fullName>
    </submittedName>
</protein>
<keyword evidence="2" id="KW-0813">Transport</keyword>
<dbReference type="InterPro" id="IPR002524">
    <property type="entry name" value="Cation_efflux"/>
</dbReference>
<feature type="domain" description="Cation efflux protein transmembrane" evidence="8">
    <location>
        <begin position="11"/>
        <end position="218"/>
    </location>
</feature>
<keyword evidence="5 7" id="KW-0472">Membrane</keyword>
<dbReference type="RefSeq" id="WP_145763825.1">
    <property type="nucleotide sequence ID" value="NZ_VIWW01000001.1"/>
</dbReference>
<feature type="transmembrane region" description="Helical" evidence="7">
    <location>
        <begin position="77"/>
        <end position="100"/>
    </location>
</feature>
<reference evidence="9 10" key="1">
    <citation type="submission" date="2019-06" db="EMBL/GenBank/DDBJ databases">
        <title>Sequencing the genomes of 1000 actinobacteria strains.</title>
        <authorList>
            <person name="Klenk H.-P."/>
        </authorList>
    </citation>
    <scope>NUCLEOTIDE SEQUENCE [LARGE SCALE GENOMIC DNA]</scope>
    <source>
        <strain evidence="9 10">DSM 42059</strain>
    </source>
</reference>
<dbReference type="InterPro" id="IPR040177">
    <property type="entry name" value="SLC30A9"/>
</dbReference>
<evidence type="ECO:0000256" key="2">
    <source>
        <dbReference type="ARBA" id="ARBA00022448"/>
    </source>
</evidence>
<evidence type="ECO:0000256" key="3">
    <source>
        <dbReference type="ARBA" id="ARBA00022692"/>
    </source>
</evidence>
<evidence type="ECO:0000256" key="1">
    <source>
        <dbReference type="ARBA" id="ARBA00004141"/>
    </source>
</evidence>
<evidence type="ECO:0000256" key="6">
    <source>
        <dbReference type="SAM" id="MobiDB-lite"/>
    </source>
</evidence>
<feature type="transmembrane region" description="Helical" evidence="7">
    <location>
        <begin position="160"/>
        <end position="183"/>
    </location>
</feature>
<evidence type="ECO:0000259" key="8">
    <source>
        <dbReference type="Pfam" id="PF01545"/>
    </source>
</evidence>
<dbReference type="Pfam" id="PF01545">
    <property type="entry name" value="Cation_efflux"/>
    <property type="match status" value="1"/>
</dbReference>
<dbReference type="AlphaFoldDB" id="A0A561UVW7"/>
<feature type="transmembrane region" description="Helical" evidence="7">
    <location>
        <begin position="112"/>
        <end position="134"/>
    </location>
</feature>
<keyword evidence="3 7" id="KW-0812">Transmembrane</keyword>
<evidence type="ECO:0000256" key="4">
    <source>
        <dbReference type="ARBA" id="ARBA00022989"/>
    </source>
</evidence>
<feature type="transmembrane region" description="Helical" evidence="7">
    <location>
        <begin position="189"/>
        <end position="211"/>
    </location>
</feature>
<dbReference type="PANTHER" id="PTHR13414:SF9">
    <property type="entry name" value="PROTON-COUPLED ZINC ANTIPORTER SLC30A9, MITOCHONDRIAL"/>
    <property type="match status" value="1"/>
</dbReference>
<dbReference type="OrthoDB" id="9806522at2"/>
<dbReference type="SUPFAM" id="SSF160240">
    <property type="entry name" value="Cation efflux protein cytoplasmic domain-like"/>
    <property type="match status" value="1"/>
</dbReference>
<dbReference type="GO" id="GO:0006829">
    <property type="term" value="P:zinc ion transport"/>
    <property type="evidence" value="ECO:0007669"/>
    <property type="project" value="InterPro"/>
</dbReference>
<dbReference type="EMBL" id="VIWW01000001">
    <property type="protein sequence ID" value="TWG03508.1"/>
    <property type="molecule type" value="Genomic_DNA"/>
</dbReference>
<accession>A0A561UVW7</accession>
<name>A0A561UVW7_9ACTN</name>
<dbReference type="GO" id="GO:0016020">
    <property type="term" value="C:membrane"/>
    <property type="evidence" value="ECO:0007669"/>
    <property type="project" value="UniProtKB-SubCell"/>
</dbReference>
<feature type="region of interest" description="Disordered" evidence="6">
    <location>
        <begin position="307"/>
        <end position="344"/>
    </location>
</feature>
<dbReference type="NCBIfam" id="TIGR01297">
    <property type="entry name" value="CDF"/>
    <property type="match status" value="1"/>
</dbReference>
<comment type="subcellular location">
    <subcellularLocation>
        <location evidence="1">Membrane</location>
        <topology evidence="1">Multi-pass membrane protein</topology>
    </subcellularLocation>
</comment>
<dbReference type="InterPro" id="IPR058533">
    <property type="entry name" value="Cation_efflux_TM"/>
</dbReference>
<dbReference type="PANTHER" id="PTHR13414">
    <property type="entry name" value="HUEL-CATION TRANSPORTER"/>
    <property type="match status" value="1"/>
</dbReference>
<evidence type="ECO:0000313" key="9">
    <source>
        <dbReference type="EMBL" id="TWG03508.1"/>
    </source>
</evidence>
<comment type="caution">
    <text evidence="9">The sequence shown here is derived from an EMBL/GenBank/DDBJ whole genome shotgun (WGS) entry which is preliminary data.</text>
</comment>
<evidence type="ECO:0000256" key="5">
    <source>
        <dbReference type="ARBA" id="ARBA00023136"/>
    </source>
</evidence>
<dbReference type="InterPro" id="IPR027469">
    <property type="entry name" value="Cation_efflux_TMD_sf"/>
</dbReference>
<dbReference type="InterPro" id="IPR036837">
    <property type="entry name" value="Cation_efflux_CTD_sf"/>
</dbReference>
<evidence type="ECO:0000313" key="10">
    <source>
        <dbReference type="Proteomes" id="UP000318186"/>
    </source>
</evidence>
<feature type="transmembrane region" description="Helical" evidence="7">
    <location>
        <begin position="6"/>
        <end position="30"/>
    </location>
</feature>
<organism evidence="9 10">
    <name type="scientific">Streptomyces brevispora</name>
    <dbReference type="NCBI Taxonomy" id="887462"/>
    <lineage>
        <taxon>Bacteria</taxon>
        <taxon>Bacillati</taxon>
        <taxon>Actinomycetota</taxon>
        <taxon>Actinomycetes</taxon>
        <taxon>Kitasatosporales</taxon>
        <taxon>Streptomycetaceae</taxon>
        <taxon>Streptomyces</taxon>
    </lineage>
</organism>
<sequence>MSASGGTKAIVAALGANLAIAVAKFVAFLFSGSSSMLAESVHSLADSGNQGLLLLGGKKAKREATPQHPFGYGRERYIYAFLVSIVLFSVGGMFAVYEGYEKIKNPHEIEAWYWPVGVLVFAIIAEGFSFRTAIKESNETRGALSWTEFIRRAKAPELPVVLLEDFGALIGLVLALGGVGLAVGTGDGVWDGIGTLCIGILLIAIAIVLAAETKSLLLGEAAGIDQVDKIKAAVVDGDTVTGIIHMRTLHLGPEELLVAAKIAVQHDDTATEVANAINAAESRIREAVPIARVIYLEPDIYNEAAARAGTNPAKDPAGAPAEPTAPSASDEASDTPADPTETGH</sequence>
<proteinExistence type="predicted"/>
<dbReference type="SUPFAM" id="SSF161111">
    <property type="entry name" value="Cation efflux protein transmembrane domain-like"/>
    <property type="match status" value="1"/>
</dbReference>
<dbReference type="Proteomes" id="UP000318186">
    <property type="component" value="Unassembled WGS sequence"/>
</dbReference>
<dbReference type="Gene3D" id="1.20.1510.10">
    <property type="entry name" value="Cation efflux protein transmembrane domain"/>
    <property type="match status" value="1"/>
</dbReference>
<dbReference type="GO" id="GO:0008324">
    <property type="term" value="F:monoatomic cation transmembrane transporter activity"/>
    <property type="evidence" value="ECO:0007669"/>
    <property type="project" value="InterPro"/>
</dbReference>
<evidence type="ECO:0000256" key="7">
    <source>
        <dbReference type="SAM" id="Phobius"/>
    </source>
</evidence>